<keyword evidence="5" id="KW-0568">Pathogenesis-related protein</keyword>
<evidence type="ECO:0000259" key="7">
    <source>
        <dbReference type="SMART" id="SM00198"/>
    </source>
</evidence>
<dbReference type="Proteomes" id="UP001652660">
    <property type="component" value="Chromosome 2e"/>
</dbReference>
<dbReference type="FunFam" id="3.40.33.10:FF:000006">
    <property type="entry name" value="Putative pathogenesis-related protein 1"/>
    <property type="match status" value="1"/>
</dbReference>
<dbReference type="SUPFAM" id="SSF55797">
    <property type="entry name" value="PR-1-like"/>
    <property type="match status" value="1"/>
</dbReference>
<name>A0A6P6W0M1_COFAR</name>
<evidence type="ECO:0000256" key="1">
    <source>
        <dbReference type="ARBA" id="ARBA00009923"/>
    </source>
</evidence>
<evidence type="ECO:0000313" key="8">
    <source>
        <dbReference type="Proteomes" id="UP001652660"/>
    </source>
</evidence>
<dbReference type="GO" id="GO:0098542">
    <property type="term" value="P:defense response to other organism"/>
    <property type="evidence" value="ECO:0007669"/>
    <property type="project" value="UniProtKB-ARBA"/>
</dbReference>
<dbReference type="PRINTS" id="PR00837">
    <property type="entry name" value="V5TPXLIKE"/>
</dbReference>
<dbReference type="PROSITE" id="PS01010">
    <property type="entry name" value="CRISP_2"/>
    <property type="match status" value="1"/>
</dbReference>
<dbReference type="CDD" id="cd05381">
    <property type="entry name" value="CAP_PR-1"/>
    <property type="match status" value="1"/>
</dbReference>
<feature type="signal peptide" evidence="6">
    <location>
        <begin position="1"/>
        <end position="28"/>
    </location>
</feature>
<dbReference type="AlphaFoldDB" id="A0A6P6W0M1"/>
<evidence type="ECO:0000256" key="6">
    <source>
        <dbReference type="SAM" id="SignalP"/>
    </source>
</evidence>
<evidence type="ECO:0000256" key="2">
    <source>
        <dbReference type="ARBA" id="ARBA00022729"/>
    </source>
</evidence>
<keyword evidence="8" id="KW-1185">Reference proteome</keyword>
<dbReference type="RefSeq" id="XP_027108863.1">
    <property type="nucleotide sequence ID" value="XM_027253062.2"/>
</dbReference>
<keyword evidence="3" id="KW-0611">Plant defense</keyword>
<protein>
    <submittedName>
        <fullName evidence="9">Pathogenesis-related leaf protein 6-like</fullName>
    </submittedName>
</protein>
<accession>A0A6P6W0M1</accession>
<dbReference type="InterPro" id="IPR014044">
    <property type="entry name" value="CAP_dom"/>
</dbReference>
<sequence length="180" mass="20114">MTANILSISLSLLCFLSSAFLVILPSHGQNSPQDCLNVHNAARSKVGVGPMTWDNTVAAYALNYANQRKGDCNLIHSNTDYGENLAKGYGNFSGAEAASLWVAEKPYYDYHQDACVGGRECLHYTQVVWRDSVRVGCARVQCLNKLWWFVICNYDPTGNYVGERPYHRALDYVVSVNHQK</sequence>
<proteinExistence type="inferred from homology"/>
<dbReference type="Pfam" id="PF00188">
    <property type="entry name" value="CAP"/>
    <property type="match status" value="1"/>
</dbReference>
<keyword evidence="2 6" id="KW-0732">Signal</keyword>
<dbReference type="InterPro" id="IPR018244">
    <property type="entry name" value="Allrgn_V5/Tpx1_CS"/>
</dbReference>
<keyword evidence="4" id="KW-1015">Disulfide bond</keyword>
<dbReference type="GeneID" id="113728690"/>
<reference evidence="8" key="1">
    <citation type="journal article" date="2025" name="Foods">
        <title>Unveiling the Microbial Signatures of Arabica Coffee Cherries: Insights into Ripeness Specific Diversity, Functional Traits, and Implications for Quality and Safety.</title>
        <authorList>
            <consortium name="RefSeq"/>
            <person name="Tenea G.N."/>
            <person name="Cifuentes V."/>
            <person name="Reyes P."/>
            <person name="Cevallos-Vallejos M."/>
        </authorList>
    </citation>
    <scope>NUCLEOTIDE SEQUENCE [LARGE SCALE GENOMIC DNA]</scope>
</reference>
<dbReference type="Gene3D" id="3.40.33.10">
    <property type="entry name" value="CAP"/>
    <property type="match status" value="1"/>
</dbReference>
<reference evidence="9" key="2">
    <citation type="submission" date="2025-08" db="UniProtKB">
        <authorList>
            <consortium name="RefSeq"/>
        </authorList>
    </citation>
    <scope>IDENTIFICATION</scope>
    <source>
        <tissue evidence="9">Leaves</tissue>
    </source>
</reference>
<evidence type="ECO:0000256" key="5">
    <source>
        <dbReference type="ARBA" id="ARBA00023265"/>
    </source>
</evidence>
<evidence type="ECO:0000313" key="9">
    <source>
        <dbReference type="RefSeq" id="XP_027108863.1"/>
    </source>
</evidence>
<feature type="chain" id="PRO_5027774679" evidence="6">
    <location>
        <begin position="29"/>
        <end position="180"/>
    </location>
</feature>
<evidence type="ECO:0000256" key="4">
    <source>
        <dbReference type="ARBA" id="ARBA00023157"/>
    </source>
</evidence>
<organism evidence="8 9">
    <name type="scientific">Coffea arabica</name>
    <name type="common">Arabian coffee</name>
    <dbReference type="NCBI Taxonomy" id="13443"/>
    <lineage>
        <taxon>Eukaryota</taxon>
        <taxon>Viridiplantae</taxon>
        <taxon>Streptophyta</taxon>
        <taxon>Embryophyta</taxon>
        <taxon>Tracheophyta</taxon>
        <taxon>Spermatophyta</taxon>
        <taxon>Magnoliopsida</taxon>
        <taxon>eudicotyledons</taxon>
        <taxon>Gunneridae</taxon>
        <taxon>Pentapetalae</taxon>
        <taxon>asterids</taxon>
        <taxon>lamiids</taxon>
        <taxon>Gentianales</taxon>
        <taxon>Rubiaceae</taxon>
        <taxon>Ixoroideae</taxon>
        <taxon>Gardenieae complex</taxon>
        <taxon>Bertiereae - Coffeeae clade</taxon>
        <taxon>Coffeeae</taxon>
        <taxon>Coffea</taxon>
    </lineage>
</organism>
<dbReference type="SMART" id="SM00198">
    <property type="entry name" value="SCP"/>
    <property type="match status" value="1"/>
</dbReference>
<feature type="domain" description="SCP" evidence="7">
    <location>
        <begin position="30"/>
        <end position="162"/>
    </location>
</feature>
<evidence type="ECO:0000256" key="3">
    <source>
        <dbReference type="ARBA" id="ARBA00022821"/>
    </source>
</evidence>
<dbReference type="InterPro" id="IPR035940">
    <property type="entry name" value="CAP_sf"/>
</dbReference>
<dbReference type="InterPro" id="IPR001283">
    <property type="entry name" value="CRISP-related"/>
</dbReference>
<gene>
    <name evidence="9" type="primary">LOC113728690</name>
</gene>
<dbReference type="GO" id="GO:0005576">
    <property type="term" value="C:extracellular region"/>
    <property type="evidence" value="ECO:0007669"/>
    <property type="project" value="InterPro"/>
</dbReference>
<dbReference type="PANTHER" id="PTHR10334">
    <property type="entry name" value="CYSTEINE-RICH SECRETORY PROTEIN-RELATED"/>
    <property type="match status" value="1"/>
</dbReference>
<comment type="similarity">
    <text evidence="1">Belongs to the CRISP family.</text>
</comment>
<dbReference type="OrthoDB" id="337038at2759"/>